<name>A0ABT4T297_9ACTN</name>
<evidence type="ECO:0000256" key="2">
    <source>
        <dbReference type="SAM" id="SignalP"/>
    </source>
</evidence>
<evidence type="ECO:0000313" key="4">
    <source>
        <dbReference type="Proteomes" id="UP001212498"/>
    </source>
</evidence>
<feature type="region of interest" description="Disordered" evidence="1">
    <location>
        <begin position="19"/>
        <end position="42"/>
    </location>
</feature>
<gene>
    <name evidence="3" type="ORF">OUY24_23670</name>
</gene>
<dbReference type="PROSITE" id="PS51257">
    <property type="entry name" value="PROKAR_LIPOPROTEIN"/>
    <property type="match status" value="1"/>
</dbReference>
<proteinExistence type="predicted"/>
<keyword evidence="2" id="KW-0732">Signal</keyword>
<dbReference type="RefSeq" id="WP_271277865.1">
    <property type="nucleotide sequence ID" value="NZ_JAPNUD010000072.1"/>
</dbReference>
<reference evidence="3 4" key="1">
    <citation type="submission" date="2022-11" db="EMBL/GenBank/DDBJ databases">
        <title>Nonomuraea corallina sp. nov., a new species of the genus Nonomuraea isolated from sea side sediment in Thai sea.</title>
        <authorList>
            <person name="Ngamcharungchit C."/>
            <person name="Matsumoto A."/>
            <person name="Suriyachadkun C."/>
            <person name="Panbangred W."/>
            <person name="Inahashi Y."/>
            <person name="Intra B."/>
        </authorList>
    </citation>
    <scope>NUCLEOTIDE SEQUENCE [LARGE SCALE GENOMIC DNA]</scope>
    <source>
        <strain evidence="3 4">DSM 43553</strain>
    </source>
</reference>
<sequence length="194" mass="20004">MSARLLACAAALVLAATGCSSSVDPNDPARLNRPGNDGANGDVQGVHVRDAFLLGEMSTASPAASPAGRQALYAVLISNRDRPDLLERVTVEGGGTVRLVGPVELRPFEAATRPDQPIGMASGILGNYVPMTFTFRDAGAVRMAVPVMARQGRFSGLPSSPVGSPTPTSTPSPKRSGPTPKPTVPPEHATREPG</sequence>
<feature type="compositionally biased region" description="Low complexity" evidence="1">
    <location>
        <begin position="158"/>
        <end position="178"/>
    </location>
</feature>
<keyword evidence="4" id="KW-1185">Reference proteome</keyword>
<comment type="caution">
    <text evidence="3">The sequence shown here is derived from an EMBL/GenBank/DDBJ whole genome shotgun (WGS) entry which is preliminary data.</text>
</comment>
<accession>A0ABT4T297</accession>
<organism evidence="3 4">
    <name type="scientific">Nonomuraea ferruginea</name>
    <dbReference type="NCBI Taxonomy" id="46174"/>
    <lineage>
        <taxon>Bacteria</taxon>
        <taxon>Bacillati</taxon>
        <taxon>Actinomycetota</taxon>
        <taxon>Actinomycetes</taxon>
        <taxon>Streptosporangiales</taxon>
        <taxon>Streptosporangiaceae</taxon>
        <taxon>Nonomuraea</taxon>
    </lineage>
</organism>
<dbReference type="Proteomes" id="UP001212498">
    <property type="component" value="Unassembled WGS sequence"/>
</dbReference>
<evidence type="ECO:0000256" key="1">
    <source>
        <dbReference type="SAM" id="MobiDB-lite"/>
    </source>
</evidence>
<protein>
    <recommendedName>
        <fullName evidence="5">Copper chaperone PCu(A)C</fullName>
    </recommendedName>
</protein>
<feature type="chain" id="PRO_5045800346" description="Copper chaperone PCu(A)C" evidence="2">
    <location>
        <begin position="23"/>
        <end position="194"/>
    </location>
</feature>
<feature type="region of interest" description="Disordered" evidence="1">
    <location>
        <begin position="153"/>
        <end position="194"/>
    </location>
</feature>
<feature type="signal peptide" evidence="2">
    <location>
        <begin position="1"/>
        <end position="22"/>
    </location>
</feature>
<evidence type="ECO:0000313" key="3">
    <source>
        <dbReference type="EMBL" id="MDA0643637.1"/>
    </source>
</evidence>
<evidence type="ECO:0008006" key="5">
    <source>
        <dbReference type="Google" id="ProtNLM"/>
    </source>
</evidence>
<dbReference type="EMBL" id="JAPNUD010000072">
    <property type="protein sequence ID" value="MDA0643637.1"/>
    <property type="molecule type" value="Genomic_DNA"/>
</dbReference>